<sequence length="88" mass="9378">MARLGKNQLARLSSMAHVGFAQVVPDDVARSLVARGLMEPTGDKPGCEDAFIVISANGYRAIADAIDAGKIKHRPDWAAVRAKTMGML</sequence>
<dbReference type="RefSeq" id="WP_386830975.1">
    <property type="nucleotide sequence ID" value="NZ_JBHUNP010000001.1"/>
</dbReference>
<dbReference type="Proteomes" id="UP001597521">
    <property type="component" value="Unassembled WGS sequence"/>
</dbReference>
<evidence type="ECO:0000313" key="1">
    <source>
        <dbReference type="EMBL" id="MFD2646390.1"/>
    </source>
</evidence>
<evidence type="ECO:0000313" key="2">
    <source>
        <dbReference type="Proteomes" id="UP001597521"/>
    </source>
</evidence>
<reference evidence="2" key="1">
    <citation type="journal article" date="2019" name="Int. J. Syst. Evol. Microbiol.">
        <title>The Global Catalogue of Microorganisms (GCM) 10K type strain sequencing project: providing services to taxonomists for standard genome sequencing and annotation.</title>
        <authorList>
            <consortium name="The Broad Institute Genomics Platform"/>
            <consortium name="The Broad Institute Genome Sequencing Center for Infectious Disease"/>
            <person name="Wu L."/>
            <person name="Ma J."/>
        </authorList>
    </citation>
    <scope>NUCLEOTIDE SEQUENCE [LARGE SCALE GENOMIC DNA]</scope>
    <source>
        <strain evidence="2">CCM 7427</strain>
    </source>
</reference>
<proteinExistence type="predicted"/>
<comment type="caution">
    <text evidence="1">The sequence shown here is derived from an EMBL/GenBank/DDBJ whole genome shotgun (WGS) entry which is preliminary data.</text>
</comment>
<organism evidence="1 2">
    <name type="scientific">Devosia albogilva</name>
    <dbReference type="NCBI Taxonomy" id="429726"/>
    <lineage>
        <taxon>Bacteria</taxon>
        <taxon>Pseudomonadati</taxon>
        <taxon>Pseudomonadota</taxon>
        <taxon>Alphaproteobacteria</taxon>
        <taxon>Hyphomicrobiales</taxon>
        <taxon>Devosiaceae</taxon>
        <taxon>Devosia</taxon>
    </lineage>
</organism>
<gene>
    <name evidence="1" type="ORF">ACFSX5_01120</name>
</gene>
<name>A0ABW5QF46_9HYPH</name>
<accession>A0ABW5QF46</accession>
<protein>
    <submittedName>
        <fullName evidence="1">Uncharacterized protein</fullName>
    </submittedName>
</protein>
<dbReference type="EMBL" id="JBHUNP010000001">
    <property type="protein sequence ID" value="MFD2646390.1"/>
    <property type="molecule type" value="Genomic_DNA"/>
</dbReference>
<keyword evidence="2" id="KW-1185">Reference proteome</keyword>